<organism evidence="6 7">
    <name type="scientific">Bifidobacterium mellis</name>
    <dbReference type="NCBI Taxonomy" id="1293823"/>
    <lineage>
        <taxon>Bacteria</taxon>
        <taxon>Bacillati</taxon>
        <taxon>Actinomycetota</taxon>
        <taxon>Actinomycetes</taxon>
        <taxon>Bifidobacteriales</taxon>
        <taxon>Bifidobacteriaceae</taxon>
        <taxon>Bifidobacterium</taxon>
    </lineage>
</organism>
<evidence type="ECO:0000256" key="3">
    <source>
        <dbReference type="ARBA" id="ARBA00022741"/>
    </source>
</evidence>
<evidence type="ECO:0000256" key="1">
    <source>
        <dbReference type="ARBA" id="ARBA00005417"/>
    </source>
</evidence>
<dbReference type="PATRIC" id="fig|1684.5.peg.1535"/>
<dbReference type="GO" id="GO:0016887">
    <property type="term" value="F:ATP hydrolysis activity"/>
    <property type="evidence" value="ECO:0007669"/>
    <property type="project" value="InterPro"/>
</dbReference>
<comment type="caution">
    <text evidence="6">The sequence shown here is derived from an EMBL/GenBank/DDBJ whole genome shotgun (WGS) entry which is preliminary data.</text>
</comment>
<evidence type="ECO:0000256" key="4">
    <source>
        <dbReference type="ARBA" id="ARBA00022840"/>
    </source>
</evidence>
<proteinExistence type="inferred from homology"/>
<feature type="domain" description="ABC transporter" evidence="5">
    <location>
        <begin position="4"/>
        <end position="245"/>
    </location>
</feature>
<keyword evidence="4" id="KW-0067">ATP-binding</keyword>
<dbReference type="InterPro" id="IPR027417">
    <property type="entry name" value="P-loop_NTPase"/>
</dbReference>
<evidence type="ECO:0000313" key="7">
    <source>
        <dbReference type="Proteomes" id="UP000033567"/>
    </source>
</evidence>
<evidence type="ECO:0000259" key="5">
    <source>
        <dbReference type="PROSITE" id="PS50893"/>
    </source>
</evidence>
<dbReference type="PROSITE" id="PS50893">
    <property type="entry name" value="ABC_TRANSPORTER_2"/>
    <property type="match status" value="1"/>
</dbReference>
<dbReference type="InterPro" id="IPR003439">
    <property type="entry name" value="ABC_transporter-like_ATP-bd"/>
</dbReference>
<keyword evidence="2" id="KW-0813">Transport</keyword>
<protein>
    <submittedName>
        <fullName evidence="6">ABC transporter related protein</fullName>
    </submittedName>
</protein>
<dbReference type="PROSITE" id="PS00211">
    <property type="entry name" value="ABC_TRANSPORTER_1"/>
    <property type="match status" value="1"/>
</dbReference>
<dbReference type="RefSeq" id="WP_045935838.1">
    <property type="nucleotide sequence ID" value="NZ_KQ033885.1"/>
</dbReference>
<dbReference type="GO" id="GO:0043190">
    <property type="term" value="C:ATP-binding cassette (ABC) transporter complex"/>
    <property type="evidence" value="ECO:0007669"/>
    <property type="project" value="TreeGrafter"/>
</dbReference>
<dbReference type="Pfam" id="PF00005">
    <property type="entry name" value="ABC_tran"/>
    <property type="match status" value="1"/>
</dbReference>
<dbReference type="PANTHER" id="PTHR43553">
    <property type="entry name" value="HEAVY METAL TRANSPORTER"/>
    <property type="match status" value="1"/>
</dbReference>
<dbReference type="CDD" id="cd03225">
    <property type="entry name" value="ABC_cobalt_CbiO_domain1"/>
    <property type="match status" value="1"/>
</dbReference>
<dbReference type="SMART" id="SM00382">
    <property type="entry name" value="AAA"/>
    <property type="match status" value="1"/>
</dbReference>
<dbReference type="InterPro" id="IPR003593">
    <property type="entry name" value="AAA+_ATPase"/>
</dbReference>
<keyword evidence="7" id="KW-1185">Reference proteome</keyword>
<sequence>MSVISLEHVGYRYPLGREDAVRDVSFQVEQGQVCALLGANGSGKTTICNLIRGFIPRFYRGEPTGLVQLAGRPVEQYDDAELTETVGYSFQNPFTQMSGVKDNVREEIAYALENLGIEREAMAARVDAMIELLHLGDIADANPLELSGGQRQRVAIAAVLVTDPPIVVLDEPTSQLDPQSTEDVFNIIALLKRQGKTVILVEHKIDLVARYSDLVILMEGGRVAMSGPARRVLTDPQVLDHGGQLPEVTRFFLERNKKLGLNDPVPLSVEDAIERYGRKGA</sequence>
<dbReference type="InterPro" id="IPR015856">
    <property type="entry name" value="ABC_transpr_CbiO/EcfA_su"/>
</dbReference>
<evidence type="ECO:0000313" key="6">
    <source>
        <dbReference type="EMBL" id="KJY50752.1"/>
    </source>
</evidence>
<dbReference type="Gene3D" id="3.40.50.300">
    <property type="entry name" value="P-loop containing nucleotide triphosphate hydrolases"/>
    <property type="match status" value="1"/>
</dbReference>
<gene>
    <name evidence="6" type="ORF">JF70_14640</name>
</gene>
<keyword evidence="3" id="KW-0547">Nucleotide-binding</keyword>
<reference evidence="6 7" key="1">
    <citation type="submission" date="2014-12" db="EMBL/GenBank/DDBJ databases">
        <title>Comparative genomics of the lactic acid bacteria isolated from the honey bee gut.</title>
        <authorList>
            <person name="Ellegaard K.M."/>
            <person name="Tamarit D."/>
            <person name="Javelind E."/>
            <person name="Olofsson T."/>
            <person name="Andersson S.G."/>
            <person name="Vasquez A."/>
        </authorList>
    </citation>
    <scope>NUCLEOTIDE SEQUENCE [LARGE SCALE GENOMIC DNA]</scope>
    <source>
        <strain evidence="6 7">Bin7</strain>
    </source>
</reference>
<dbReference type="InterPro" id="IPR017871">
    <property type="entry name" value="ABC_transporter-like_CS"/>
</dbReference>
<name>A0A0F4KVS4_9BIFI</name>
<dbReference type="EMBL" id="JWMF01000007">
    <property type="protein sequence ID" value="KJY50752.1"/>
    <property type="molecule type" value="Genomic_DNA"/>
</dbReference>
<dbReference type="PANTHER" id="PTHR43553:SF24">
    <property type="entry name" value="ENERGY-COUPLING FACTOR TRANSPORTER ATP-BINDING PROTEIN ECFA1"/>
    <property type="match status" value="1"/>
</dbReference>
<dbReference type="GO" id="GO:0005524">
    <property type="term" value="F:ATP binding"/>
    <property type="evidence" value="ECO:0007669"/>
    <property type="project" value="UniProtKB-KW"/>
</dbReference>
<dbReference type="InterPro" id="IPR050095">
    <property type="entry name" value="ECF_ABC_transporter_ATP-bd"/>
</dbReference>
<dbReference type="AlphaFoldDB" id="A0A0F4KVS4"/>
<accession>A0A0F4KVS4</accession>
<dbReference type="GO" id="GO:0042626">
    <property type="term" value="F:ATPase-coupled transmembrane transporter activity"/>
    <property type="evidence" value="ECO:0007669"/>
    <property type="project" value="TreeGrafter"/>
</dbReference>
<evidence type="ECO:0000256" key="2">
    <source>
        <dbReference type="ARBA" id="ARBA00022448"/>
    </source>
</evidence>
<dbReference type="Proteomes" id="UP000033567">
    <property type="component" value="Unassembled WGS sequence"/>
</dbReference>
<dbReference type="SUPFAM" id="SSF52540">
    <property type="entry name" value="P-loop containing nucleoside triphosphate hydrolases"/>
    <property type="match status" value="1"/>
</dbReference>
<comment type="similarity">
    <text evidence="1">Belongs to the ABC transporter superfamily.</text>
</comment>